<dbReference type="EMBL" id="JBHSXH010000017">
    <property type="protein sequence ID" value="MFC6827232.1"/>
    <property type="molecule type" value="Genomic_DNA"/>
</dbReference>
<accession>A0ABD5U6A9</accession>
<gene>
    <name evidence="1" type="ORF">ACFQEV_19840</name>
</gene>
<feature type="non-terminal residue" evidence="1">
    <location>
        <position position="306"/>
    </location>
</feature>
<dbReference type="AlphaFoldDB" id="A0ABD5U6A9"/>
<dbReference type="Proteomes" id="UP001596408">
    <property type="component" value="Unassembled WGS sequence"/>
</dbReference>
<feature type="non-terminal residue" evidence="1">
    <location>
        <position position="1"/>
    </location>
</feature>
<proteinExistence type="predicted"/>
<protein>
    <submittedName>
        <fullName evidence="1">Uncharacterized protein</fullName>
    </submittedName>
</protein>
<reference evidence="1 2" key="1">
    <citation type="journal article" date="2019" name="Int. J. Syst. Evol. Microbiol.">
        <title>The Global Catalogue of Microorganisms (GCM) 10K type strain sequencing project: providing services to taxonomists for standard genome sequencing and annotation.</title>
        <authorList>
            <consortium name="The Broad Institute Genomics Platform"/>
            <consortium name="The Broad Institute Genome Sequencing Center for Infectious Disease"/>
            <person name="Wu L."/>
            <person name="Ma J."/>
        </authorList>
    </citation>
    <scope>NUCLEOTIDE SEQUENCE [LARGE SCALE GENOMIC DNA]</scope>
    <source>
        <strain evidence="1 2">YIM 94188</strain>
    </source>
</reference>
<sequence length="306" mass="35162">YAVQNHRTLARHEEENGPVVVEDGKTWLLHGTPRQKYELLNFELEVLSYLQVERGPLRAELKATLESGETFEKPIEPKVFNRKDRFDDEILGERFGTKFNIPQLGDRTPFVKDLLDALRMWVDQQDAPHRLGVRHMGLHGDEFALPGRTLRADGWAEEPETVYLEREITPERLVEMPSDTAEYDSSSVAEILETVPFTRDAERLLPVLGWFYAAPFRPLIEKFTESGEFNHLNVTGDTGSGKTTTLSYLWRCFGMAGEPFSVDSSNFAQVATFSCTNSLPLWFDEYKPSDISSYRLDFFHNLYRKA</sequence>
<evidence type="ECO:0000313" key="1">
    <source>
        <dbReference type="EMBL" id="MFC6827232.1"/>
    </source>
</evidence>
<comment type="caution">
    <text evidence="1">The sequence shown here is derived from an EMBL/GenBank/DDBJ whole genome shotgun (WGS) entry which is preliminary data.</text>
</comment>
<name>A0ABD5U6A9_9EURY</name>
<organism evidence="1 2">
    <name type="scientific">Halopelagius fulvigenes</name>
    <dbReference type="NCBI Taxonomy" id="1198324"/>
    <lineage>
        <taxon>Archaea</taxon>
        <taxon>Methanobacteriati</taxon>
        <taxon>Methanobacteriota</taxon>
        <taxon>Stenosarchaea group</taxon>
        <taxon>Halobacteria</taxon>
        <taxon>Halobacteriales</taxon>
        <taxon>Haloferacaceae</taxon>
    </lineage>
</organism>
<evidence type="ECO:0000313" key="2">
    <source>
        <dbReference type="Proteomes" id="UP001596408"/>
    </source>
</evidence>
<keyword evidence="2" id="KW-1185">Reference proteome</keyword>